<dbReference type="RefSeq" id="WP_229987302.1">
    <property type="nucleotide sequence ID" value="NZ_JAJJMO010000001.1"/>
</dbReference>
<evidence type="ECO:0008006" key="3">
    <source>
        <dbReference type="Google" id="ProtNLM"/>
    </source>
</evidence>
<protein>
    <recommendedName>
        <fullName evidence="3">DUF4374 domain-containing protein</fullName>
    </recommendedName>
</protein>
<keyword evidence="2" id="KW-1185">Reference proteome</keyword>
<evidence type="ECO:0000313" key="1">
    <source>
        <dbReference type="EMBL" id="MCC9070570.1"/>
    </source>
</evidence>
<evidence type="ECO:0000313" key="2">
    <source>
        <dbReference type="Proteomes" id="UP001430919"/>
    </source>
</evidence>
<reference evidence="1" key="1">
    <citation type="submission" date="2021-11" db="EMBL/GenBank/DDBJ databases">
        <title>Description of novel Flavobacterium species.</title>
        <authorList>
            <person name="Saticioglu I.B."/>
            <person name="Ay H."/>
            <person name="Altun S."/>
            <person name="Duman M."/>
        </authorList>
    </citation>
    <scope>NUCLEOTIDE SEQUENCE</scope>
    <source>
        <strain evidence="1">F-65</strain>
    </source>
</reference>
<name>A0ABS8MP98_9FLAO</name>
<organism evidence="1 2">
    <name type="scientific">Flavobacterium pisciphilum</name>
    <dbReference type="NCBI Taxonomy" id="2893755"/>
    <lineage>
        <taxon>Bacteria</taxon>
        <taxon>Pseudomonadati</taxon>
        <taxon>Bacteroidota</taxon>
        <taxon>Flavobacteriia</taxon>
        <taxon>Flavobacteriales</taxon>
        <taxon>Flavobacteriaceae</taxon>
        <taxon>Flavobacterium</taxon>
    </lineage>
</organism>
<dbReference type="SUPFAM" id="SSF63825">
    <property type="entry name" value="YWTD domain"/>
    <property type="match status" value="1"/>
</dbReference>
<gene>
    <name evidence="1" type="ORF">LNQ49_03010</name>
</gene>
<sequence length="419" mass="45766">MKNRFLTTVLSITMGGLILTSCSKDDNNETATTGPSASGKYVLLTAESTTANAGYYAAYTNLPNGPVDNIGGYSLQARAYGGFRHYKNWIFNKATLSGETGVVRFSLNASGILEQSGFIKCGTSAQNLVVDENTGFYFDADRGKTKIQKFNPSTMKRTGEIDLSELVEKGSGISTNVTTGDQTIVAKEGKLFVNINYSREGGSGFNDNTRNYTLAVIDIATSKPEKTIVHSFVKNQGHARSEFPAWTQAPDGSIYLVTTGWDNNNLGVLEPQPSTIFRIKAGQTDFDQSWYLKSTDLGMPAGAQLWSLRVYHGKLFVDVSEKKVELPSYSNLMDIMYRFYAVDIESKSSKQITGLPLSTFGFTIGNLEVIDDSLFIRIINKTEGINGYYKLNTDGVSASPAFTISRGGEVKGFVRLSNN</sequence>
<dbReference type="Proteomes" id="UP001430919">
    <property type="component" value="Unassembled WGS sequence"/>
</dbReference>
<accession>A0ABS8MP98</accession>
<comment type="caution">
    <text evidence="1">The sequence shown here is derived from an EMBL/GenBank/DDBJ whole genome shotgun (WGS) entry which is preliminary data.</text>
</comment>
<dbReference type="EMBL" id="JAJJMO010000001">
    <property type="protein sequence ID" value="MCC9070570.1"/>
    <property type="molecule type" value="Genomic_DNA"/>
</dbReference>
<proteinExistence type="predicted"/>
<dbReference type="PROSITE" id="PS51257">
    <property type="entry name" value="PROKAR_LIPOPROTEIN"/>
    <property type="match status" value="1"/>
</dbReference>